<dbReference type="AlphaFoldDB" id="A0A183UZZ1"/>
<keyword evidence="2" id="KW-1185">Reference proteome</keyword>
<accession>A0A183UZZ1</accession>
<organism evidence="2 3">
    <name type="scientific">Toxocara canis</name>
    <name type="common">Canine roundworm</name>
    <dbReference type="NCBI Taxonomy" id="6265"/>
    <lineage>
        <taxon>Eukaryota</taxon>
        <taxon>Metazoa</taxon>
        <taxon>Ecdysozoa</taxon>
        <taxon>Nematoda</taxon>
        <taxon>Chromadorea</taxon>
        <taxon>Rhabditida</taxon>
        <taxon>Spirurina</taxon>
        <taxon>Ascaridomorpha</taxon>
        <taxon>Ascaridoidea</taxon>
        <taxon>Toxocaridae</taxon>
        <taxon>Toxocara</taxon>
    </lineage>
</organism>
<name>A0A183UZZ1_TOXCA</name>
<evidence type="ECO:0000313" key="3">
    <source>
        <dbReference type="WBParaSite" id="TCNE_0001406101-mRNA-1"/>
    </source>
</evidence>
<reference evidence="1 2" key="2">
    <citation type="submission" date="2018-11" db="EMBL/GenBank/DDBJ databases">
        <authorList>
            <consortium name="Pathogen Informatics"/>
        </authorList>
    </citation>
    <scope>NUCLEOTIDE SEQUENCE [LARGE SCALE GENOMIC DNA]</scope>
</reference>
<reference evidence="3" key="1">
    <citation type="submission" date="2016-06" db="UniProtKB">
        <authorList>
            <consortium name="WormBaseParasite"/>
        </authorList>
    </citation>
    <scope>IDENTIFICATION</scope>
</reference>
<dbReference type="WBParaSite" id="TCNE_0001406101-mRNA-1">
    <property type="protein sequence ID" value="TCNE_0001406101-mRNA-1"/>
    <property type="gene ID" value="TCNE_0001406101"/>
</dbReference>
<dbReference type="EMBL" id="UYWY01022040">
    <property type="protein sequence ID" value="VDM45382.1"/>
    <property type="molecule type" value="Genomic_DNA"/>
</dbReference>
<evidence type="ECO:0000313" key="1">
    <source>
        <dbReference type="EMBL" id="VDM45382.1"/>
    </source>
</evidence>
<dbReference type="Proteomes" id="UP000050794">
    <property type="component" value="Unassembled WGS sequence"/>
</dbReference>
<proteinExistence type="predicted"/>
<evidence type="ECO:0000313" key="2">
    <source>
        <dbReference type="Proteomes" id="UP000050794"/>
    </source>
</evidence>
<gene>
    <name evidence="1" type="ORF">TCNE_LOCUS14061</name>
</gene>
<protein>
    <submittedName>
        <fullName evidence="3">Ecotin</fullName>
    </submittedName>
</protein>
<sequence length="101" mass="11579">MPSLDHCSPIEGEQYSSGIDCLDDGIRGPKVAVAQEVRAKRAVIVRRRPIAAVYRAPVYYNQMAYQQPAAYPYQQPVYPYQPAVYAYRRAVYPRRRVWGGK</sequence>